<keyword evidence="2" id="KW-0012">Acyltransferase</keyword>
<dbReference type="AlphaFoldDB" id="A0A1S1R0E4"/>
<proteinExistence type="predicted"/>
<organism evidence="5 6">
    <name type="scientific">Parafrankia colletiae</name>
    <dbReference type="NCBI Taxonomy" id="573497"/>
    <lineage>
        <taxon>Bacteria</taxon>
        <taxon>Bacillati</taxon>
        <taxon>Actinomycetota</taxon>
        <taxon>Actinomycetes</taxon>
        <taxon>Frankiales</taxon>
        <taxon>Frankiaceae</taxon>
        <taxon>Parafrankia</taxon>
    </lineage>
</organism>
<sequence length="363" mass="37479">MRTDTVVISAAAGWLPPRREAPAEAGVAPEDAGYTALAVSDGPSAPEMAVLAATAALDRAGWSGDQLDLVLHAWSYYQGHDFWSPAHYLADQLGARDAQPFGIQQMCNGGAAALQTAAAHLLADPAIGRVLVTTADRFCPPGFDRWNSDLGVAYGDGASALLVSRTTTAPAGTDVVDVRPPSTGAADVGGADAGVAGELRLVAVSSVSAPSLEGMHRGNDDFSPAARLAAPAVDVRRTKKAYLRRNGSSGYRVAEREGIRTLLALALDEAGLSRDSERPRCVVLPRVHRAPLESVFAPVVEEVTGAEPIDFGRATGHLGAGDLTTGIADLIDNKILAPGETALVLSTGAGFTWSCAALTAPAR</sequence>
<dbReference type="InterPro" id="IPR013747">
    <property type="entry name" value="ACP_syn_III_C"/>
</dbReference>
<dbReference type="InterPro" id="IPR013751">
    <property type="entry name" value="ACP_syn_III_N"/>
</dbReference>
<evidence type="ECO:0000313" key="5">
    <source>
        <dbReference type="EMBL" id="OHV39407.1"/>
    </source>
</evidence>
<evidence type="ECO:0000256" key="1">
    <source>
        <dbReference type="ARBA" id="ARBA00022679"/>
    </source>
</evidence>
<evidence type="ECO:0000256" key="2">
    <source>
        <dbReference type="ARBA" id="ARBA00023315"/>
    </source>
</evidence>
<dbReference type="GO" id="GO:0004315">
    <property type="term" value="F:3-oxoacyl-[acyl-carrier-protein] synthase activity"/>
    <property type="evidence" value="ECO:0007669"/>
    <property type="project" value="InterPro"/>
</dbReference>
<keyword evidence="6" id="KW-1185">Reference proteome</keyword>
<evidence type="ECO:0000313" key="6">
    <source>
        <dbReference type="Proteomes" id="UP000179627"/>
    </source>
</evidence>
<gene>
    <name evidence="5" type="ORF">CC117_14390</name>
</gene>
<dbReference type="RefSeq" id="WP_071083510.1">
    <property type="nucleotide sequence ID" value="NZ_MBLM01000102.1"/>
</dbReference>
<dbReference type="GO" id="GO:0006633">
    <property type="term" value="P:fatty acid biosynthetic process"/>
    <property type="evidence" value="ECO:0007669"/>
    <property type="project" value="InterPro"/>
</dbReference>
<dbReference type="Pfam" id="PF08541">
    <property type="entry name" value="ACP_syn_III_C"/>
    <property type="match status" value="1"/>
</dbReference>
<protein>
    <submittedName>
        <fullName evidence="5">3-oxoacyl-ACP synthase</fullName>
    </submittedName>
</protein>
<evidence type="ECO:0000259" key="4">
    <source>
        <dbReference type="Pfam" id="PF08545"/>
    </source>
</evidence>
<feature type="domain" description="Beta-ketoacyl-[acyl-carrier-protein] synthase III C-terminal" evidence="3">
    <location>
        <begin position="313"/>
        <end position="358"/>
    </location>
</feature>
<keyword evidence="1" id="KW-0808">Transferase</keyword>
<accession>A0A1S1R0E4</accession>
<dbReference type="SUPFAM" id="SSF53901">
    <property type="entry name" value="Thiolase-like"/>
    <property type="match status" value="2"/>
</dbReference>
<comment type="caution">
    <text evidence="5">The sequence shown here is derived from an EMBL/GenBank/DDBJ whole genome shotgun (WGS) entry which is preliminary data.</text>
</comment>
<name>A0A1S1R0E4_9ACTN</name>
<dbReference type="PANTHER" id="PTHR34069:SF2">
    <property type="entry name" value="BETA-KETOACYL-[ACYL-CARRIER-PROTEIN] SYNTHASE III"/>
    <property type="match status" value="1"/>
</dbReference>
<dbReference type="PANTHER" id="PTHR34069">
    <property type="entry name" value="3-OXOACYL-[ACYL-CARRIER-PROTEIN] SYNTHASE 3"/>
    <property type="match status" value="1"/>
</dbReference>
<dbReference type="Pfam" id="PF08545">
    <property type="entry name" value="ACP_syn_III"/>
    <property type="match status" value="1"/>
</dbReference>
<dbReference type="EMBL" id="MBLM01000102">
    <property type="protein sequence ID" value="OHV39407.1"/>
    <property type="molecule type" value="Genomic_DNA"/>
</dbReference>
<evidence type="ECO:0000259" key="3">
    <source>
        <dbReference type="Pfam" id="PF08541"/>
    </source>
</evidence>
<feature type="domain" description="Beta-ketoacyl-[acyl-carrier-protein] synthase III N-terminal" evidence="4">
    <location>
        <begin position="101"/>
        <end position="169"/>
    </location>
</feature>
<dbReference type="Gene3D" id="3.40.47.10">
    <property type="match status" value="2"/>
</dbReference>
<dbReference type="Proteomes" id="UP000179627">
    <property type="component" value="Unassembled WGS sequence"/>
</dbReference>
<dbReference type="InterPro" id="IPR016039">
    <property type="entry name" value="Thiolase-like"/>
</dbReference>
<reference evidence="6" key="1">
    <citation type="submission" date="2016-07" db="EMBL/GenBank/DDBJ databases">
        <title>Sequence Frankia sp. strain CcI1.17.</title>
        <authorList>
            <person name="Ghodhbane-Gtari F."/>
            <person name="Swanson E."/>
            <person name="Gueddou A."/>
            <person name="Morris K."/>
            <person name="Hezbri K."/>
            <person name="Ktari A."/>
            <person name="Nouioui I."/>
            <person name="Abebe-Akele F."/>
            <person name="Simpson S."/>
            <person name="Thomas K."/>
            <person name="Gtari M."/>
            <person name="Tisa L.S."/>
            <person name="Hurst S."/>
        </authorList>
    </citation>
    <scope>NUCLEOTIDE SEQUENCE [LARGE SCALE GENOMIC DNA]</scope>
    <source>
        <strain evidence="6">Cc1.17</strain>
    </source>
</reference>
<dbReference type="OrthoDB" id="7055207at2"/>
<dbReference type="GO" id="GO:0044550">
    <property type="term" value="P:secondary metabolite biosynthetic process"/>
    <property type="evidence" value="ECO:0007669"/>
    <property type="project" value="TreeGrafter"/>
</dbReference>